<dbReference type="AlphaFoldDB" id="A0A8S3X236"/>
<reference evidence="1" key="1">
    <citation type="submission" date="2021-04" db="EMBL/GenBank/DDBJ databases">
        <authorList>
            <person name="Tunstrom K."/>
        </authorList>
    </citation>
    <scope>NUCLEOTIDE SEQUENCE</scope>
</reference>
<organism evidence="1 2">
    <name type="scientific">Parnassius apollo</name>
    <name type="common">Apollo butterfly</name>
    <name type="synonym">Papilio apollo</name>
    <dbReference type="NCBI Taxonomy" id="110799"/>
    <lineage>
        <taxon>Eukaryota</taxon>
        <taxon>Metazoa</taxon>
        <taxon>Ecdysozoa</taxon>
        <taxon>Arthropoda</taxon>
        <taxon>Hexapoda</taxon>
        <taxon>Insecta</taxon>
        <taxon>Pterygota</taxon>
        <taxon>Neoptera</taxon>
        <taxon>Endopterygota</taxon>
        <taxon>Lepidoptera</taxon>
        <taxon>Glossata</taxon>
        <taxon>Ditrysia</taxon>
        <taxon>Papilionoidea</taxon>
        <taxon>Papilionidae</taxon>
        <taxon>Parnassiinae</taxon>
        <taxon>Parnassini</taxon>
        <taxon>Parnassius</taxon>
        <taxon>Parnassius</taxon>
    </lineage>
</organism>
<keyword evidence="2" id="KW-1185">Reference proteome</keyword>
<evidence type="ECO:0000313" key="1">
    <source>
        <dbReference type="EMBL" id="CAG4997611.1"/>
    </source>
</evidence>
<dbReference type="Proteomes" id="UP000691718">
    <property type="component" value="Unassembled WGS sequence"/>
</dbReference>
<proteinExistence type="predicted"/>
<evidence type="ECO:0000313" key="2">
    <source>
        <dbReference type="Proteomes" id="UP000691718"/>
    </source>
</evidence>
<sequence>MECKTKVRTDKKFSDFNSVAICAESCEQRFVNAPAYPYRLFTGHVLLRLTRQTTRHRHVCIFFPPKEDAGARLYTHYYVLPTFNYYYQAAPHPRRGGEERRSCCLPIIKTCLWEKETEMLAVKVK</sequence>
<protein>
    <submittedName>
        <fullName evidence="1">(apollo) hypothetical protein</fullName>
    </submittedName>
</protein>
<dbReference type="EMBL" id="CAJQZP010000935">
    <property type="protein sequence ID" value="CAG4997611.1"/>
    <property type="molecule type" value="Genomic_DNA"/>
</dbReference>
<gene>
    <name evidence="1" type="ORF">PAPOLLO_LOCUS13215</name>
</gene>
<comment type="caution">
    <text evidence="1">The sequence shown here is derived from an EMBL/GenBank/DDBJ whole genome shotgun (WGS) entry which is preliminary data.</text>
</comment>
<accession>A0A8S3X236</accession>
<dbReference type="OrthoDB" id="10505405at2759"/>
<name>A0A8S3X236_PARAO</name>